<gene>
    <name evidence="1" type="ORF">XIS1_490017</name>
</gene>
<dbReference type="EMBL" id="FTLG01000191">
    <property type="protein sequence ID" value="SIP74020.1"/>
    <property type="molecule type" value="Genomic_DNA"/>
</dbReference>
<accession>A0A1N6MYX6</accession>
<proteinExistence type="predicted"/>
<evidence type="ECO:0000313" key="2">
    <source>
        <dbReference type="Proteomes" id="UP000196435"/>
    </source>
</evidence>
<reference evidence="2" key="1">
    <citation type="submission" date="2016-12" db="EMBL/GenBank/DDBJ databases">
        <authorList>
            <person name="Gaudriault S."/>
        </authorList>
    </citation>
    <scope>NUCLEOTIDE SEQUENCE [LARGE SCALE GENOMIC DNA]</scope>
    <source>
        <strain evidence="2">HGB1681 (deposited as PTA-6826 in the American Type Culture Collection)</strain>
    </source>
</reference>
<dbReference type="Proteomes" id="UP000196435">
    <property type="component" value="Unassembled WGS sequence"/>
</dbReference>
<sequence length="41" mass="4558">MEAVSPLTALSRGYNISETPDEKLLKQVKQLKVGDSLKTRL</sequence>
<organism evidence="1 2">
    <name type="scientific">Xenorhabdus innexi</name>
    <dbReference type="NCBI Taxonomy" id="290109"/>
    <lineage>
        <taxon>Bacteria</taxon>
        <taxon>Pseudomonadati</taxon>
        <taxon>Pseudomonadota</taxon>
        <taxon>Gammaproteobacteria</taxon>
        <taxon>Enterobacterales</taxon>
        <taxon>Morganellaceae</taxon>
        <taxon>Xenorhabdus</taxon>
    </lineage>
</organism>
<protein>
    <submittedName>
        <fullName evidence="1">Uncharacterized protein</fullName>
    </submittedName>
</protein>
<evidence type="ECO:0000313" key="1">
    <source>
        <dbReference type="EMBL" id="SIP74020.1"/>
    </source>
</evidence>
<name>A0A1N6MYX6_9GAMM</name>
<dbReference type="RefSeq" id="WP_339373507.1">
    <property type="nucleotide sequence ID" value="NZ_CAWNQC010000239.1"/>
</dbReference>
<dbReference type="AlphaFoldDB" id="A0A1N6MYX6"/>